<dbReference type="AlphaFoldDB" id="A0AA38GNL2"/>
<feature type="domain" description="RRM" evidence="6">
    <location>
        <begin position="624"/>
        <end position="696"/>
    </location>
</feature>
<keyword evidence="3" id="KW-0862">Zinc</keyword>
<dbReference type="Pfam" id="PF00076">
    <property type="entry name" value="RRM_1"/>
    <property type="match status" value="1"/>
</dbReference>
<feature type="compositionally biased region" description="Polar residues" evidence="5">
    <location>
        <begin position="216"/>
        <end position="228"/>
    </location>
</feature>
<dbReference type="CDD" id="cd12257">
    <property type="entry name" value="RRM1_RBM26_like"/>
    <property type="match status" value="1"/>
</dbReference>
<dbReference type="SUPFAM" id="SSF54928">
    <property type="entry name" value="RNA-binding domain, RBD"/>
    <property type="match status" value="1"/>
</dbReference>
<gene>
    <name evidence="8" type="ORF">KI387_005872</name>
</gene>
<keyword evidence="3" id="KW-0863">Zinc-finger</keyword>
<evidence type="ECO:0000256" key="4">
    <source>
        <dbReference type="SAM" id="Coils"/>
    </source>
</evidence>
<dbReference type="PROSITE" id="PS50102">
    <property type="entry name" value="RRM"/>
    <property type="match status" value="1"/>
</dbReference>
<dbReference type="Proteomes" id="UP000824469">
    <property type="component" value="Unassembled WGS sequence"/>
</dbReference>
<evidence type="ECO:0000256" key="1">
    <source>
        <dbReference type="ARBA" id="ARBA00022884"/>
    </source>
</evidence>
<reference evidence="8 9" key="1">
    <citation type="journal article" date="2021" name="Nat. Plants">
        <title>The Taxus genome provides insights into paclitaxel biosynthesis.</title>
        <authorList>
            <person name="Xiong X."/>
            <person name="Gou J."/>
            <person name="Liao Q."/>
            <person name="Li Y."/>
            <person name="Zhou Q."/>
            <person name="Bi G."/>
            <person name="Li C."/>
            <person name="Du R."/>
            <person name="Wang X."/>
            <person name="Sun T."/>
            <person name="Guo L."/>
            <person name="Liang H."/>
            <person name="Lu P."/>
            <person name="Wu Y."/>
            <person name="Zhang Z."/>
            <person name="Ro D.K."/>
            <person name="Shang Y."/>
            <person name="Huang S."/>
            <person name="Yan J."/>
        </authorList>
    </citation>
    <scope>NUCLEOTIDE SEQUENCE [LARGE SCALE GENOMIC DNA]</scope>
    <source>
        <strain evidence="8">Ta-2019</strain>
    </source>
</reference>
<dbReference type="GO" id="GO:0005634">
    <property type="term" value="C:nucleus"/>
    <property type="evidence" value="ECO:0007669"/>
    <property type="project" value="TreeGrafter"/>
</dbReference>
<feature type="compositionally biased region" description="Acidic residues" evidence="5">
    <location>
        <begin position="104"/>
        <end position="116"/>
    </location>
</feature>
<dbReference type="EMBL" id="JAHRHJ020000002">
    <property type="protein sequence ID" value="KAH9325694.1"/>
    <property type="molecule type" value="Genomic_DNA"/>
</dbReference>
<feature type="region of interest" description="Disordered" evidence="5">
    <location>
        <begin position="515"/>
        <end position="536"/>
    </location>
</feature>
<feature type="non-terminal residue" evidence="8">
    <location>
        <position position="1139"/>
    </location>
</feature>
<keyword evidence="4" id="KW-0175">Coiled coil</keyword>
<dbReference type="OMA" id="ANAKCWQ"/>
<protein>
    <submittedName>
        <fullName evidence="8">Uncharacterized protein</fullName>
    </submittedName>
</protein>
<keyword evidence="1 2" id="KW-0694">RNA-binding</keyword>
<evidence type="ECO:0000259" key="7">
    <source>
        <dbReference type="PROSITE" id="PS50103"/>
    </source>
</evidence>
<feature type="compositionally biased region" description="Basic and acidic residues" evidence="5">
    <location>
        <begin position="168"/>
        <end position="178"/>
    </location>
</feature>
<dbReference type="FunFam" id="3.30.70.330:FF:000719">
    <property type="entry name" value="Predicted protein"/>
    <property type="match status" value="1"/>
</dbReference>
<dbReference type="PANTHER" id="PTHR14398:SF0">
    <property type="entry name" value="ZINC FINGER PROTEIN SWM"/>
    <property type="match status" value="1"/>
</dbReference>
<dbReference type="InterPro" id="IPR000571">
    <property type="entry name" value="Znf_CCCH"/>
</dbReference>
<evidence type="ECO:0000313" key="9">
    <source>
        <dbReference type="Proteomes" id="UP000824469"/>
    </source>
</evidence>
<evidence type="ECO:0000313" key="8">
    <source>
        <dbReference type="EMBL" id="KAH9325694.1"/>
    </source>
</evidence>
<evidence type="ECO:0000256" key="3">
    <source>
        <dbReference type="PROSITE-ProRule" id="PRU00723"/>
    </source>
</evidence>
<dbReference type="SMART" id="SM00356">
    <property type="entry name" value="ZnF_C3H1"/>
    <property type="match status" value="1"/>
</dbReference>
<sequence>TEADPTLLANYVVALLKNNKPKKELQKLCVDQLYDFLGDGTKSFVTKLFHSLEDGSIVTAIEEIEGTQLNERPTAVVSGGPTELKSSSPQSERLPSAVVSVFNELEEKEISDDDDDDRNHKHKRITRSQSFDQDGQGDVNERRPNKKRGKHSENGKSLQESEPQFSGHCREYTPSHLDTESSIKYDRRWHGSSPSSRFNVDGSQKVARASQTFRNGSASWFNGQNPFSRASLGRGRGRSTVTRASHDSRFTCVETVDFTSAMPPQGTTSKTIYPGIGRAIPNNANMTNSAWNGFGMIPGIPSGGLEQLHSLHAGMQVGCGSPLNATIGIDIGIGHPWCRDFEERGFCLRGDTCPMEHGLNRIVVEDVQSLSQFNLPVPVPSGHLLGKSGVVGGNSSAGVSTLAPSSKISYIKKYRTNDETAYLKGMPIVSAENEPDFYDPDQLLWNKDRPGSSCARIQILSPGKGEECLWDGNSYDRHSCQLSDGDNERSGKSTGTTIGSHNVVPAVWGRIGPVDPAGNKSGVNRSGDASTGAVQCGQSRKKVYDEKHSYKPGSICQGKCDIEMEGYEDNGAKGTNDSLQQGKVDGSVIPELHGESRSHLSSGFLACSNGSRRSRGKGTEKAVRTLFVNCIPSQTNRRELLLSHFQKFGEVLDIHIPKNSEKAFVQFRHRDGAEAAVASPDAVLGNRFIRLSWANRDSMFTGGEISMMTVPPGRISSGGTSNSQPQQILVEKGKENVYDVGPAVSGISTLESTPTETGHLKSVATDDLSIPSILNVQKKQEKLQLLEALRQKQEMLAQKRDSFRRQLDKLEKQGTVCKLAVLNTDQDGQRQKADLNDECAHIKKSCNTHLRTSSGSDSRPAVENLVKGNCVDAANQITGSSLLSPAMLSHASPKAFKLPFPRFPRLAAPPVFSPNRFKLDNRPTAFKILPPLPAALMDIAVLKEHFVVFGDLSAVEFGDVEGHVDDVSKTEKCSVHITYTTRRAAERAFDHGKSWQGQNLQFAWLMPSNSTVSYINGENAACQTFKGFNIGAIAAEKEVHFGSLEFVNELSGVVVQVKKETSDRKEVKVNGARNGDATAEVLMESCGHQFQNLNVEGSQSDPAQCLIPLSQASTGASKLDGNSSNVGSFAQTDFPTKVL</sequence>
<dbReference type="PANTHER" id="PTHR14398">
    <property type="entry name" value="RNA RECOGNITION RRM/RNP DOMAIN"/>
    <property type="match status" value="1"/>
</dbReference>
<dbReference type="PROSITE" id="PS50103">
    <property type="entry name" value="ZF_C3H1"/>
    <property type="match status" value="1"/>
</dbReference>
<dbReference type="InterPro" id="IPR012677">
    <property type="entry name" value="Nucleotide-bd_a/b_plait_sf"/>
</dbReference>
<dbReference type="InterPro" id="IPR045137">
    <property type="entry name" value="RBM26/27"/>
</dbReference>
<dbReference type="InterPro" id="IPR000504">
    <property type="entry name" value="RRM_dom"/>
</dbReference>
<keyword evidence="9" id="KW-1185">Reference proteome</keyword>
<dbReference type="GO" id="GO:0003723">
    <property type="term" value="F:RNA binding"/>
    <property type="evidence" value="ECO:0007669"/>
    <property type="project" value="UniProtKB-UniRule"/>
</dbReference>
<evidence type="ECO:0000256" key="5">
    <source>
        <dbReference type="SAM" id="MobiDB-lite"/>
    </source>
</evidence>
<feature type="compositionally biased region" description="Polar residues" evidence="5">
    <location>
        <begin position="155"/>
        <end position="164"/>
    </location>
</feature>
<name>A0AA38GNL2_TAXCH</name>
<dbReference type="Gene3D" id="3.30.70.330">
    <property type="match status" value="1"/>
</dbReference>
<evidence type="ECO:0000259" key="6">
    <source>
        <dbReference type="PROSITE" id="PS50102"/>
    </source>
</evidence>
<feature type="compositionally biased region" description="Polar residues" evidence="5">
    <location>
        <begin position="521"/>
        <end position="536"/>
    </location>
</feature>
<evidence type="ECO:0000256" key="2">
    <source>
        <dbReference type="PROSITE-ProRule" id="PRU00176"/>
    </source>
</evidence>
<feature type="coiled-coil region" evidence="4">
    <location>
        <begin position="776"/>
        <end position="813"/>
    </location>
</feature>
<organism evidence="8 9">
    <name type="scientific">Taxus chinensis</name>
    <name type="common">Chinese yew</name>
    <name type="synonym">Taxus wallichiana var. chinensis</name>
    <dbReference type="NCBI Taxonomy" id="29808"/>
    <lineage>
        <taxon>Eukaryota</taxon>
        <taxon>Viridiplantae</taxon>
        <taxon>Streptophyta</taxon>
        <taxon>Embryophyta</taxon>
        <taxon>Tracheophyta</taxon>
        <taxon>Spermatophyta</taxon>
        <taxon>Pinopsida</taxon>
        <taxon>Pinidae</taxon>
        <taxon>Conifers II</taxon>
        <taxon>Cupressales</taxon>
        <taxon>Taxaceae</taxon>
        <taxon>Taxus</taxon>
    </lineage>
</organism>
<feature type="region of interest" description="Disordered" evidence="5">
    <location>
        <begin position="216"/>
        <end position="243"/>
    </location>
</feature>
<feature type="region of interest" description="Disordered" evidence="5">
    <location>
        <begin position="71"/>
        <end position="178"/>
    </location>
</feature>
<dbReference type="SMART" id="SM00360">
    <property type="entry name" value="RRM"/>
    <property type="match status" value="1"/>
</dbReference>
<proteinExistence type="predicted"/>
<keyword evidence="3" id="KW-0479">Metal-binding</keyword>
<dbReference type="GO" id="GO:0008270">
    <property type="term" value="F:zinc ion binding"/>
    <property type="evidence" value="ECO:0007669"/>
    <property type="project" value="UniProtKB-KW"/>
</dbReference>
<comment type="caution">
    <text evidence="8">The sequence shown here is derived from an EMBL/GenBank/DDBJ whole genome shotgun (WGS) entry which is preliminary data.</text>
</comment>
<accession>A0AA38GNL2</accession>
<feature type="compositionally biased region" description="Polar residues" evidence="5">
    <location>
        <begin position="84"/>
        <end position="93"/>
    </location>
</feature>
<feature type="domain" description="C3H1-type" evidence="7">
    <location>
        <begin position="332"/>
        <end position="360"/>
    </location>
</feature>
<dbReference type="InterPro" id="IPR035979">
    <property type="entry name" value="RBD_domain_sf"/>
</dbReference>
<feature type="zinc finger region" description="C3H1-type" evidence="3">
    <location>
        <begin position="332"/>
        <end position="360"/>
    </location>
</feature>